<dbReference type="InterPro" id="IPR054545">
    <property type="entry name" value="ApeI-like"/>
</dbReference>
<dbReference type="Gene3D" id="3.10.129.10">
    <property type="entry name" value="Hotdog Thioesterase"/>
    <property type="match status" value="2"/>
</dbReference>
<gene>
    <name evidence="3" type="primary">fabA</name>
    <name evidence="3" type="ORF">GCM10007966_09900</name>
</gene>
<dbReference type="RefSeq" id="WP_131776083.1">
    <property type="nucleotide sequence ID" value="NZ_BMOB01000003.1"/>
</dbReference>
<dbReference type="PANTHER" id="PTHR30272">
    <property type="entry name" value="3-HYDROXYACYL-[ACYL-CARRIER-PROTEIN] DEHYDRATASE"/>
    <property type="match status" value="1"/>
</dbReference>
<dbReference type="EMBL" id="BMOB01000003">
    <property type="protein sequence ID" value="GGI83367.1"/>
    <property type="molecule type" value="Genomic_DNA"/>
</dbReference>
<keyword evidence="4" id="KW-1185">Reference proteome</keyword>
<evidence type="ECO:0000313" key="4">
    <source>
        <dbReference type="Proteomes" id="UP000630149"/>
    </source>
</evidence>
<proteinExistence type="predicted"/>
<feature type="domain" description="ApeI dehydratase-like" evidence="2">
    <location>
        <begin position="182"/>
        <end position="272"/>
    </location>
</feature>
<dbReference type="InterPro" id="IPR013114">
    <property type="entry name" value="FabA_FabZ"/>
</dbReference>
<evidence type="ECO:0000313" key="3">
    <source>
        <dbReference type="EMBL" id="GGI83367.1"/>
    </source>
</evidence>
<evidence type="ECO:0000256" key="1">
    <source>
        <dbReference type="ARBA" id="ARBA00023239"/>
    </source>
</evidence>
<dbReference type="Pfam" id="PF22818">
    <property type="entry name" value="ApeI-like"/>
    <property type="match status" value="1"/>
</dbReference>
<dbReference type="OrthoDB" id="4547918at2"/>
<dbReference type="GO" id="GO:0016829">
    <property type="term" value="F:lyase activity"/>
    <property type="evidence" value="ECO:0007669"/>
    <property type="project" value="UniProtKB-KW"/>
</dbReference>
<keyword evidence="1" id="KW-0456">Lyase</keyword>
<dbReference type="SUPFAM" id="SSF54637">
    <property type="entry name" value="Thioesterase/thiol ester dehydrase-isomerase"/>
    <property type="match status" value="2"/>
</dbReference>
<accession>A0A917NB37</accession>
<protein>
    <submittedName>
        <fullName evidence="3">Hydroxymyristoyl-ACP dehydratase</fullName>
    </submittedName>
</protein>
<sequence>MRFLFVDRILELTPGQMTRGVKQVTNNDFYLTRAKDGRSCFIPSLIGETLGQLAAWNVMYSNDFTARPVAGIVSSAHLLRPVYVGETLLLESVIDAWDETSVRYHSHAYVDDEEVFRIDSALGPMLPMADFIDDATIRNQFFEIHSQSSSDENLTPKENNTLTSIYFPMSFDRVLDLKPGVEMVAEMYVNPTAPYFPDHFPKKPVLPMTVLLESKLNMANEFIQQSAFDKAYLVREMRKIKMNEFVVPGDRLLSHLMVKHQADDEITLGFRSEVNGKRVCVLEVVMTAKDL</sequence>
<evidence type="ECO:0000259" key="2">
    <source>
        <dbReference type="Pfam" id="PF22818"/>
    </source>
</evidence>
<dbReference type="AlphaFoldDB" id="A0A917NB37"/>
<name>A0A917NB37_9GAMM</name>
<reference evidence="3" key="2">
    <citation type="submission" date="2020-09" db="EMBL/GenBank/DDBJ databases">
        <authorList>
            <person name="Sun Q."/>
            <person name="Ohkuma M."/>
        </authorList>
    </citation>
    <scope>NUCLEOTIDE SEQUENCE</scope>
    <source>
        <strain evidence="3">JCM 13919</strain>
    </source>
</reference>
<dbReference type="InterPro" id="IPR029069">
    <property type="entry name" value="HotDog_dom_sf"/>
</dbReference>
<organism evidence="3 4">
    <name type="scientific">Legionella impletisoli</name>
    <dbReference type="NCBI Taxonomy" id="343510"/>
    <lineage>
        <taxon>Bacteria</taxon>
        <taxon>Pseudomonadati</taxon>
        <taxon>Pseudomonadota</taxon>
        <taxon>Gammaproteobacteria</taxon>
        <taxon>Legionellales</taxon>
        <taxon>Legionellaceae</taxon>
        <taxon>Legionella</taxon>
    </lineage>
</organism>
<dbReference type="PANTHER" id="PTHR30272:SF1">
    <property type="entry name" value="3-HYDROXYACYL-[ACYL-CARRIER-PROTEIN] DEHYDRATASE"/>
    <property type="match status" value="1"/>
</dbReference>
<comment type="caution">
    <text evidence="3">The sequence shown here is derived from an EMBL/GenBank/DDBJ whole genome shotgun (WGS) entry which is preliminary data.</text>
</comment>
<reference evidence="3" key="1">
    <citation type="journal article" date="2014" name="Int. J. Syst. Evol. Microbiol.">
        <title>Complete genome sequence of Corynebacterium casei LMG S-19264T (=DSM 44701T), isolated from a smear-ripened cheese.</title>
        <authorList>
            <consortium name="US DOE Joint Genome Institute (JGI-PGF)"/>
            <person name="Walter F."/>
            <person name="Albersmeier A."/>
            <person name="Kalinowski J."/>
            <person name="Ruckert C."/>
        </authorList>
    </citation>
    <scope>NUCLEOTIDE SEQUENCE</scope>
    <source>
        <strain evidence="3">JCM 13919</strain>
    </source>
</reference>
<dbReference type="Proteomes" id="UP000630149">
    <property type="component" value="Unassembled WGS sequence"/>
</dbReference>